<evidence type="ECO:0000259" key="3">
    <source>
        <dbReference type="Pfam" id="PF04389"/>
    </source>
</evidence>
<feature type="domain" description="Peptidase M28" evidence="3">
    <location>
        <begin position="96"/>
        <end position="301"/>
    </location>
</feature>
<evidence type="ECO:0000313" key="5">
    <source>
        <dbReference type="Proteomes" id="UP000052008"/>
    </source>
</evidence>
<keyword evidence="1" id="KW-0808">Transferase</keyword>
<evidence type="ECO:0000256" key="2">
    <source>
        <dbReference type="ARBA" id="ARBA00023315"/>
    </source>
</evidence>
<dbReference type="InterPro" id="IPR040234">
    <property type="entry name" value="QC/QCL"/>
</dbReference>
<dbReference type="Pfam" id="PF04389">
    <property type="entry name" value="Peptidase_M28"/>
    <property type="match status" value="1"/>
</dbReference>
<dbReference type="EMBL" id="LIZS01000009">
    <property type="protein sequence ID" value="KPJ53975.1"/>
    <property type="molecule type" value="Genomic_DNA"/>
</dbReference>
<sequence length="314" mass="35331">MLTSSRRRLLIRWLTSVWLGVSVAGCARQIPEFDGTRAYRHLIRQTELGPRHPGSTGHDDARRLLVGELSQVAEVVQEQTFQYTDEDAGMTFDLTNIIASFLPDRRQRIMLGAHWDTRPRADRDPDPLVREQPILGANDGASGVAVLLEIARLLHEYPPPVGVDIILFDGEDYGQEGDIDRYILGSTHFAANMGAYRPRFGIVIDMIGDSDLAIYKEHYSVALCSPVVDLVWNTADRLGLEAFHPDVEYAVWDDHIPLLRAGIPCVLVIDFDYRYWHTLEDTPDKCSQESLAIVGELLTHVIYGQEAQGERNLP</sequence>
<dbReference type="Gene3D" id="3.40.630.10">
    <property type="entry name" value="Zn peptidases"/>
    <property type="match status" value="1"/>
</dbReference>
<dbReference type="PANTHER" id="PTHR12283:SF6">
    <property type="entry name" value="GLUTAMINYL-PEPTIDE CYCLOTRANSFERASE-RELATED"/>
    <property type="match status" value="1"/>
</dbReference>
<dbReference type="GO" id="GO:0016603">
    <property type="term" value="F:glutaminyl-peptide cyclotransferase activity"/>
    <property type="evidence" value="ECO:0007669"/>
    <property type="project" value="TreeGrafter"/>
</dbReference>
<keyword evidence="2" id="KW-0012">Acyltransferase</keyword>
<dbReference type="PATRIC" id="fig|1703770.3.peg.938"/>
<name>A0A0S7WUZ0_UNCT6</name>
<reference evidence="4 5" key="1">
    <citation type="journal article" date="2015" name="Microbiome">
        <title>Genomic resolution of linkages in carbon, nitrogen, and sulfur cycling among widespread estuary sediment bacteria.</title>
        <authorList>
            <person name="Baker B.J."/>
            <person name="Lazar C.S."/>
            <person name="Teske A.P."/>
            <person name="Dick G.J."/>
        </authorList>
    </citation>
    <scope>NUCLEOTIDE SEQUENCE [LARGE SCALE GENOMIC DNA]</scope>
    <source>
        <strain evidence="4">DG_24</strain>
    </source>
</reference>
<dbReference type="GO" id="GO:0008270">
    <property type="term" value="F:zinc ion binding"/>
    <property type="evidence" value="ECO:0007669"/>
    <property type="project" value="TreeGrafter"/>
</dbReference>
<dbReference type="STRING" id="1703770.AMJ39_02460"/>
<organism evidence="4 5">
    <name type="scientific">candidate division TA06 bacterium DG_24</name>
    <dbReference type="NCBI Taxonomy" id="1703770"/>
    <lineage>
        <taxon>Bacteria</taxon>
        <taxon>Bacteria division TA06</taxon>
    </lineage>
</organism>
<dbReference type="PROSITE" id="PS51257">
    <property type="entry name" value="PROKAR_LIPOPROTEIN"/>
    <property type="match status" value="1"/>
</dbReference>
<gene>
    <name evidence="4" type="ORF">AMJ39_02460</name>
</gene>
<dbReference type="SUPFAM" id="SSF53187">
    <property type="entry name" value="Zn-dependent exopeptidases"/>
    <property type="match status" value="1"/>
</dbReference>
<proteinExistence type="predicted"/>
<comment type="caution">
    <text evidence="4">The sequence shown here is derived from an EMBL/GenBank/DDBJ whole genome shotgun (WGS) entry which is preliminary data.</text>
</comment>
<accession>A0A0S7WUZ0</accession>
<dbReference type="AlphaFoldDB" id="A0A0S7WUZ0"/>
<evidence type="ECO:0000313" key="4">
    <source>
        <dbReference type="EMBL" id="KPJ53975.1"/>
    </source>
</evidence>
<evidence type="ECO:0000256" key="1">
    <source>
        <dbReference type="ARBA" id="ARBA00022679"/>
    </source>
</evidence>
<dbReference type="InterPro" id="IPR007484">
    <property type="entry name" value="Peptidase_M28"/>
</dbReference>
<dbReference type="PANTHER" id="PTHR12283">
    <property type="entry name" value="GLUTAMINYL-PEPTIDE CYCLOTRANSFERASE"/>
    <property type="match status" value="1"/>
</dbReference>
<protein>
    <recommendedName>
        <fullName evidence="3">Peptidase M28 domain-containing protein</fullName>
    </recommendedName>
</protein>
<dbReference type="Proteomes" id="UP000052008">
    <property type="component" value="Unassembled WGS sequence"/>
</dbReference>